<dbReference type="EMBL" id="CP011770">
    <property type="protein sequence ID" value="AKM11039.1"/>
    <property type="molecule type" value="Genomic_DNA"/>
</dbReference>
<protein>
    <submittedName>
        <fullName evidence="1">Uncharacterized protein</fullName>
    </submittedName>
</protein>
<accession>A0A0G3XKE1</accession>
<reference evidence="1 2" key="1">
    <citation type="submission" date="2015-06" db="EMBL/GenBank/DDBJ databases">
        <authorList>
            <person name="Zeng Y."/>
            <person name="Huang Y."/>
        </authorList>
    </citation>
    <scope>NUCLEOTIDE SEQUENCE [LARGE SCALE GENOMIC DNA]</scope>
    <source>
        <strain evidence="1 2">PQ-2</strain>
    </source>
</reference>
<dbReference type="KEGG" id="cna:AB433_15400"/>
<dbReference type="STRING" id="1348774.AB433_15400"/>
<dbReference type="Proteomes" id="UP000035287">
    <property type="component" value="Chromosome"/>
</dbReference>
<gene>
    <name evidence="1" type="ORF">AB433_15400</name>
</gene>
<dbReference type="PATRIC" id="fig|1348774.3.peg.3241"/>
<keyword evidence="2" id="KW-1185">Reference proteome</keyword>
<name>A0A0G3XKE1_9SPHN</name>
<organism evidence="1 2">
    <name type="scientific">Croceicoccus naphthovorans</name>
    <dbReference type="NCBI Taxonomy" id="1348774"/>
    <lineage>
        <taxon>Bacteria</taxon>
        <taxon>Pseudomonadati</taxon>
        <taxon>Pseudomonadota</taxon>
        <taxon>Alphaproteobacteria</taxon>
        <taxon>Sphingomonadales</taxon>
        <taxon>Erythrobacteraceae</taxon>
        <taxon>Croceicoccus</taxon>
    </lineage>
</organism>
<evidence type="ECO:0000313" key="1">
    <source>
        <dbReference type="EMBL" id="AKM11039.1"/>
    </source>
</evidence>
<evidence type="ECO:0000313" key="2">
    <source>
        <dbReference type="Proteomes" id="UP000035287"/>
    </source>
</evidence>
<sequence length="83" mass="9935">MFTRWINRWRWRRSRAFDEAVALAVDQAREWGRGDPVDYARRRARRRQSVRRKWVWQAAANRLRAEQRSAAILLAAGPDAERS</sequence>
<dbReference type="AlphaFoldDB" id="A0A0G3XKE1"/>
<proteinExistence type="predicted"/>